<comment type="subcellular location">
    <subcellularLocation>
        <location evidence="1 6">Mitochondrion</location>
    </subcellularLocation>
</comment>
<feature type="compositionally biased region" description="Basic and acidic residues" evidence="7">
    <location>
        <begin position="1"/>
        <end position="13"/>
    </location>
</feature>
<evidence type="ECO:0000256" key="1">
    <source>
        <dbReference type="ARBA" id="ARBA00004173"/>
    </source>
</evidence>
<feature type="region of interest" description="Disordered" evidence="7">
    <location>
        <begin position="485"/>
        <end position="507"/>
    </location>
</feature>
<keyword evidence="5 6" id="KW-0496">Mitochondrion</keyword>
<dbReference type="InterPro" id="IPR036983">
    <property type="entry name" value="AIM24_sf"/>
</dbReference>
<dbReference type="PANTHER" id="PTHR36959:SF2">
    <property type="entry name" value="ALTERED INHERITANCE OF MITOCHONDRIA PROTEIN 24, MITOCHONDRIAL"/>
    <property type="match status" value="1"/>
</dbReference>
<evidence type="ECO:0000256" key="7">
    <source>
        <dbReference type="SAM" id="MobiDB-lite"/>
    </source>
</evidence>
<evidence type="ECO:0000256" key="3">
    <source>
        <dbReference type="ARBA" id="ARBA00013287"/>
    </source>
</evidence>
<organism evidence="8 9">
    <name type="scientific">Phyllosticta citriasiana</name>
    <dbReference type="NCBI Taxonomy" id="595635"/>
    <lineage>
        <taxon>Eukaryota</taxon>
        <taxon>Fungi</taxon>
        <taxon>Dikarya</taxon>
        <taxon>Ascomycota</taxon>
        <taxon>Pezizomycotina</taxon>
        <taxon>Dothideomycetes</taxon>
        <taxon>Dothideomycetes incertae sedis</taxon>
        <taxon>Botryosphaeriales</taxon>
        <taxon>Phyllostictaceae</taxon>
        <taxon>Phyllosticta</taxon>
    </lineage>
</organism>
<reference evidence="8 9" key="1">
    <citation type="submission" date="2024-04" db="EMBL/GenBank/DDBJ databases">
        <title>Phyllosticta paracitricarpa is synonymous to the EU quarantine fungus P. citricarpa based on phylogenomic analyses.</title>
        <authorList>
            <consortium name="Lawrence Berkeley National Laboratory"/>
            <person name="Van Ingen-Buijs V.A."/>
            <person name="Van Westerhoven A.C."/>
            <person name="Haridas S."/>
            <person name="Skiadas P."/>
            <person name="Martin F."/>
            <person name="Groenewald J.Z."/>
            <person name="Crous P.W."/>
            <person name="Seidl M.F."/>
        </authorList>
    </citation>
    <scope>NUCLEOTIDE SEQUENCE [LARGE SCALE GENOMIC DNA]</scope>
    <source>
        <strain evidence="8 9">CBS 123371</strain>
    </source>
</reference>
<evidence type="ECO:0000313" key="9">
    <source>
        <dbReference type="Proteomes" id="UP001363622"/>
    </source>
</evidence>
<keyword evidence="4" id="KW-0809">Transit peptide</keyword>
<evidence type="ECO:0000256" key="5">
    <source>
        <dbReference type="ARBA" id="ARBA00023128"/>
    </source>
</evidence>
<proteinExistence type="inferred from homology"/>
<feature type="compositionally biased region" description="Basic and acidic residues" evidence="7">
    <location>
        <begin position="488"/>
        <end position="507"/>
    </location>
</feature>
<accession>A0ABR1KGD3</accession>
<name>A0ABR1KGD3_9PEZI</name>
<evidence type="ECO:0000256" key="4">
    <source>
        <dbReference type="ARBA" id="ARBA00022946"/>
    </source>
</evidence>
<comment type="caution">
    <text evidence="8">The sequence shown here is derived from an EMBL/GenBank/DDBJ whole genome shotgun (WGS) entry which is preliminary data.</text>
</comment>
<dbReference type="PANTHER" id="PTHR36959">
    <property type="entry name" value="ALTERED INHERITANCE OF MITOCHONDRIA PROTEIN 24, MITOCHONDRIAL"/>
    <property type="match status" value="1"/>
</dbReference>
<dbReference type="EMBL" id="JBBPHU010000010">
    <property type="protein sequence ID" value="KAK7513209.1"/>
    <property type="molecule type" value="Genomic_DNA"/>
</dbReference>
<comment type="similarity">
    <text evidence="2 6">Belongs to the AIM24 family.</text>
</comment>
<dbReference type="Gene3D" id="3.60.160.10">
    <property type="entry name" value="Mitochondrial biogenesis AIM24"/>
    <property type="match status" value="1"/>
</dbReference>
<evidence type="ECO:0000256" key="2">
    <source>
        <dbReference type="ARBA" id="ARBA00009322"/>
    </source>
</evidence>
<dbReference type="InterPro" id="IPR002838">
    <property type="entry name" value="AIM24"/>
</dbReference>
<dbReference type="Proteomes" id="UP001363622">
    <property type="component" value="Unassembled WGS sequence"/>
</dbReference>
<dbReference type="SUPFAM" id="SSF51219">
    <property type="entry name" value="TRAP-like"/>
    <property type="match status" value="1"/>
</dbReference>
<protein>
    <recommendedName>
        <fullName evidence="3 6">Altered inheritance of mitochondria protein 24, mitochondrial</fullName>
    </recommendedName>
</protein>
<sequence>MMAERSEGPRGREASGAQWMPARELDGEQEGSSCLKSIAGQRMQSAAIVASAFCSIQAFYNNGCPMASMATGKEERNWTSRWRNEGLNQVARNDVTTAVRKSDTKVPRLASGFLGFVPCLQSVFARLTRRRPFDIVTQSFRARPHSPTPTMRPLRQSSALSSRSLCRSCWARTTSPLAQRQIHISATPSSTSPNLDQDVSPAAESTLDARFEVLGAPYSLLSVSLSASQNLYTRRGTLVAVNGKAENTVSTLSLLEPVSRVPLGIPFLYQKISSASPITALISAKSPVSSFAVVHLDGRLDWLVAQRNGLLAWTGHSLGVKPRLNTNLSLAHWGSSLVTGRGLLALVGKGQIYQVQLKAGEEYNVHPSNVLAYTMNKNPPTPYRFKSTSFRFQIPGLKAGALFPDTRFFNEMRKSEVWKTTARIFFTLRTWTRKTIWGDRLFLQFRGPSTILIQSQGSRLSDSLTTRDINEIADSPAGAVHQAVTLDQQKETRTKAAEQAKEPEMPKEKVLFAEVGKDGKVTFTDKK</sequence>
<dbReference type="Pfam" id="PF01987">
    <property type="entry name" value="AIM24"/>
    <property type="match status" value="1"/>
</dbReference>
<dbReference type="InterPro" id="IPR016031">
    <property type="entry name" value="Trp_RNA-bd_attenuator-like_dom"/>
</dbReference>
<feature type="region of interest" description="Disordered" evidence="7">
    <location>
        <begin position="1"/>
        <end position="28"/>
    </location>
</feature>
<evidence type="ECO:0000256" key="6">
    <source>
        <dbReference type="RuleBase" id="RU363045"/>
    </source>
</evidence>
<keyword evidence="9" id="KW-1185">Reference proteome</keyword>
<evidence type="ECO:0000313" key="8">
    <source>
        <dbReference type="EMBL" id="KAK7513209.1"/>
    </source>
</evidence>
<gene>
    <name evidence="8" type="ORF">IWZ03DRAFT_385143</name>
</gene>